<keyword evidence="3" id="KW-1185">Reference proteome</keyword>
<proteinExistence type="predicted"/>
<name>A0ABQ7QEY2_PLUXY</name>
<evidence type="ECO:0000256" key="1">
    <source>
        <dbReference type="SAM" id="MobiDB-lite"/>
    </source>
</evidence>
<feature type="compositionally biased region" description="Low complexity" evidence="1">
    <location>
        <begin position="55"/>
        <end position="64"/>
    </location>
</feature>
<reference evidence="2 3" key="1">
    <citation type="submission" date="2021-06" db="EMBL/GenBank/DDBJ databases">
        <title>A haploid diamondback moth (Plutella xylostella L.) genome assembly resolves 31 chromosomes and identifies a diamide resistance mutation.</title>
        <authorList>
            <person name="Ward C.M."/>
            <person name="Perry K.D."/>
            <person name="Baker G."/>
            <person name="Powis K."/>
            <person name="Heckel D.G."/>
            <person name="Baxter S.W."/>
        </authorList>
    </citation>
    <scope>NUCLEOTIDE SEQUENCE [LARGE SCALE GENOMIC DNA]</scope>
    <source>
        <strain evidence="2 3">LV</strain>
        <tissue evidence="2">Single pupa</tissue>
    </source>
</reference>
<sequence>MEHGPPHPLLQLGHAPIRGEPAQPARHPRRVGAALRGAVQAGVVMPLALHRPTTGARRGLPLGARAGGRRPARRAGAAGLAAGSAA</sequence>
<organism evidence="2 3">
    <name type="scientific">Plutella xylostella</name>
    <name type="common">Diamondback moth</name>
    <name type="synonym">Plutella maculipennis</name>
    <dbReference type="NCBI Taxonomy" id="51655"/>
    <lineage>
        <taxon>Eukaryota</taxon>
        <taxon>Metazoa</taxon>
        <taxon>Ecdysozoa</taxon>
        <taxon>Arthropoda</taxon>
        <taxon>Hexapoda</taxon>
        <taxon>Insecta</taxon>
        <taxon>Pterygota</taxon>
        <taxon>Neoptera</taxon>
        <taxon>Endopterygota</taxon>
        <taxon>Lepidoptera</taxon>
        <taxon>Glossata</taxon>
        <taxon>Ditrysia</taxon>
        <taxon>Yponomeutoidea</taxon>
        <taxon>Plutellidae</taxon>
        <taxon>Plutella</taxon>
    </lineage>
</organism>
<protein>
    <submittedName>
        <fullName evidence="2">Uncharacterized protein</fullName>
    </submittedName>
</protein>
<accession>A0ABQ7QEY2</accession>
<gene>
    <name evidence="2" type="ORF">JYU34_012312</name>
</gene>
<feature type="compositionally biased region" description="Low complexity" evidence="1">
    <location>
        <begin position="74"/>
        <end position="86"/>
    </location>
</feature>
<dbReference type="EMBL" id="JAHIBW010000016">
    <property type="protein sequence ID" value="KAG7303744.1"/>
    <property type="molecule type" value="Genomic_DNA"/>
</dbReference>
<evidence type="ECO:0000313" key="3">
    <source>
        <dbReference type="Proteomes" id="UP000823941"/>
    </source>
</evidence>
<comment type="caution">
    <text evidence="2">The sequence shown here is derived from an EMBL/GenBank/DDBJ whole genome shotgun (WGS) entry which is preliminary data.</text>
</comment>
<feature type="region of interest" description="Disordered" evidence="1">
    <location>
        <begin position="1"/>
        <end position="29"/>
    </location>
</feature>
<evidence type="ECO:0000313" key="2">
    <source>
        <dbReference type="EMBL" id="KAG7303744.1"/>
    </source>
</evidence>
<dbReference type="Proteomes" id="UP000823941">
    <property type="component" value="Chromosome 16"/>
</dbReference>
<feature type="region of interest" description="Disordered" evidence="1">
    <location>
        <begin position="50"/>
        <end position="86"/>
    </location>
</feature>